<feature type="compositionally biased region" description="Low complexity" evidence="1">
    <location>
        <begin position="141"/>
        <end position="156"/>
    </location>
</feature>
<accession>A0A6J4TPS3</accession>
<evidence type="ECO:0000313" key="2">
    <source>
        <dbReference type="EMBL" id="CAA9529030.1"/>
    </source>
</evidence>
<sequence length="156" mass="16649">EPAQRLRARAPGRPRAAARRHGGRGGAAPARHGAARAARHGTGRPLRGDLRRARVHRRALPALRAEPGLRGVRAALDGGRPAQAARRRARARERVHEHGARRRGGGRVGRGARRDVPAPPRPHRPRDAGRADHGRGDPSRLLRPARGAPARGGAAV</sequence>
<feature type="compositionally biased region" description="Basic and acidic residues" evidence="1">
    <location>
        <begin position="125"/>
        <end position="140"/>
    </location>
</feature>
<protein>
    <submittedName>
        <fullName evidence="2">Uncharacterized protein</fullName>
    </submittedName>
</protein>
<dbReference type="EMBL" id="CADCVO010000612">
    <property type="protein sequence ID" value="CAA9529030.1"/>
    <property type="molecule type" value="Genomic_DNA"/>
</dbReference>
<feature type="compositionally biased region" description="Basic residues" evidence="1">
    <location>
        <begin position="33"/>
        <end position="42"/>
    </location>
</feature>
<feature type="compositionally biased region" description="Basic residues" evidence="1">
    <location>
        <begin position="1"/>
        <end position="23"/>
    </location>
</feature>
<feature type="region of interest" description="Disordered" evidence="1">
    <location>
        <begin position="1"/>
        <end position="53"/>
    </location>
</feature>
<reference evidence="2" key="1">
    <citation type="submission" date="2020-02" db="EMBL/GenBank/DDBJ databases">
        <authorList>
            <person name="Meier V. D."/>
        </authorList>
    </citation>
    <scope>NUCLEOTIDE SEQUENCE</scope>
    <source>
        <strain evidence="2">AVDCRST_MAG13</strain>
    </source>
</reference>
<evidence type="ECO:0000256" key="1">
    <source>
        <dbReference type="SAM" id="MobiDB-lite"/>
    </source>
</evidence>
<dbReference type="AlphaFoldDB" id="A0A6J4TPS3"/>
<feature type="non-terminal residue" evidence="2">
    <location>
        <position position="1"/>
    </location>
</feature>
<feature type="region of interest" description="Disordered" evidence="1">
    <location>
        <begin position="74"/>
        <end position="156"/>
    </location>
</feature>
<organism evidence="2">
    <name type="scientific">uncultured Solirubrobacteraceae bacterium</name>
    <dbReference type="NCBI Taxonomy" id="1162706"/>
    <lineage>
        <taxon>Bacteria</taxon>
        <taxon>Bacillati</taxon>
        <taxon>Actinomycetota</taxon>
        <taxon>Thermoleophilia</taxon>
        <taxon>Solirubrobacterales</taxon>
        <taxon>Solirubrobacteraceae</taxon>
        <taxon>environmental samples</taxon>
    </lineage>
</organism>
<name>A0A6J4TPS3_9ACTN</name>
<proteinExistence type="predicted"/>
<gene>
    <name evidence="2" type="ORF">AVDCRST_MAG13-4000</name>
</gene>
<feature type="non-terminal residue" evidence="2">
    <location>
        <position position="156"/>
    </location>
</feature>